<dbReference type="EMBL" id="QFFI01000002">
    <property type="protein sequence ID" value="PWG65426.1"/>
    <property type="molecule type" value="Genomic_DNA"/>
</dbReference>
<sequence length="164" mass="18065">MSARTVNTDIIAGLLGVGVWALFWFARGDWTALTATWPNAVLVFILIASLGLLLKALLRPERRDLLAEGDNFRKLVIVAGLIAWAIGIRFLGFVVTSVVVFLFLWWFIGRAVARSETEAPSATAPGPSWLQGLRALAVTLIIVLAFYWIFRQVLYVPLPSGVLI</sequence>
<dbReference type="InterPro" id="IPR009936">
    <property type="entry name" value="DUF1468"/>
</dbReference>
<dbReference type="Pfam" id="PF07331">
    <property type="entry name" value="TctB"/>
    <property type="match status" value="1"/>
</dbReference>
<reference evidence="3 4" key="1">
    <citation type="submission" date="2018-05" db="EMBL/GenBank/DDBJ databases">
        <title>Spiribacter halobius sp. nov., a moderately halophilic bacterium isolated from marine solar saltern.</title>
        <authorList>
            <person name="Zheng W.-S."/>
            <person name="Lu D.-C."/>
            <person name="Du Z.-J."/>
        </authorList>
    </citation>
    <scope>NUCLEOTIDE SEQUENCE [LARGE SCALE GENOMIC DNA]</scope>
    <source>
        <strain evidence="3 4">E85</strain>
    </source>
</reference>
<proteinExistence type="predicted"/>
<evidence type="ECO:0000313" key="4">
    <source>
        <dbReference type="Proteomes" id="UP000245474"/>
    </source>
</evidence>
<evidence type="ECO:0000313" key="3">
    <source>
        <dbReference type="EMBL" id="PWG65426.1"/>
    </source>
</evidence>
<comment type="caution">
    <text evidence="3">The sequence shown here is derived from an EMBL/GenBank/DDBJ whole genome shotgun (WGS) entry which is preliminary data.</text>
</comment>
<name>A0A2U2N8D7_9GAMM</name>
<feature type="transmembrane region" description="Helical" evidence="1">
    <location>
        <begin position="7"/>
        <end position="26"/>
    </location>
</feature>
<dbReference type="RefSeq" id="WP_109675497.1">
    <property type="nucleotide sequence ID" value="NZ_CP086615.1"/>
</dbReference>
<accession>A0A2U2N8D7</accession>
<feature type="transmembrane region" description="Helical" evidence="1">
    <location>
        <begin position="32"/>
        <end position="54"/>
    </location>
</feature>
<feature type="transmembrane region" description="Helical" evidence="1">
    <location>
        <begin position="75"/>
        <end position="108"/>
    </location>
</feature>
<keyword evidence="1" id="KW-0812">Transmembrane</keyword>
<dbReference type="OrthoDB" id="6164852at2"/>
<protein>
    <recommendedName>
        <fullName evidence="2">DUF1468 domain-containing protein</fullName>
    </recommendedName>
</protein>
<feature type="domain" description="DUF1468" evidence="2">
    <location>
        <begin position="14"/>
        <end position="159"/>
    </location>
</feature>
<gene>
    <name evidence="3" type="ORF">DEM34_01400</name>
</gene>
<evidence type="ECO:0000256" key="1">
    <source>
        <dbReference type="SAM" id="Phobius"/>
    </source>
</evidence>
<feature type="transmembrane region" description="Helical" evidence="1">
    <location>
        <begin position="128"/>
        <end position="150"/>
    </location>
</feature>
<keyword evidence="1" id="KW-1133">Transmembrane helix</keyword>
<dbReference type="Proteomes" id="UP000245474">
    <property type="component" value="Unassembled WGS sequence"/>
</dbReference>
<keyword evidence="4" id="KW-1185">Reference proteome</keyword>
<keyword evidence="1" id="KW-0472">Membrane</keyword>
<organism evidence="3 4">
    <name type="scientific">Sediminicurvatus halobius</name>
    <dbReference type="NCBI Taxonomy" id="2182432"/>
    <lineage>
        <taxon>Bacteria</taxon>
        <taxon>Pseudomonadati</taxon>
        <taxon>Pseudomonadota</taxon>
        <taxon>Gammaproteobacteria</taxon>
        <taxon>Chromatiales</taxon>
        <taxon>Ectothiorhodospiraceae</taxon>
        <taxon>Sediminicurvatus</taxon>
    </lineage>
</organism>
<evidence type="ECO:0000259" key="2">
    <source>
        <dbReference type="Pfam" id="PF07331"/>
    </source>
</evidence>
<dbReference type="AlphaFoldDB" id="A0A2U2N8D7"/>